<dbReference type="InterPro" id="IPR002918">
    <property type="entry name" value="Lipase_EstA/Esterase_EstB"/>
</dbReference>
<dbReference type="FunFam" id="3.40.50.1820:FF:000377">
    <property type="entry name" value="LIPaSe related"/>
    <property type="match status" value="1"/>
</dbReference>
<dbReference type="GO" id="GO:0016042">
    <property type="term" value="P:lipid catabolic process"/>
    <property type="evidence" value="ECO:0007669"/>
    <property type="project" value="InterPro"/>
</dbReference>
<feature type="signal peptide" evidence="1">
    <location>
        <begin position="1"/>
        <end position="21"/>
    </location>
</feature>
<evidence type="ECO:0000313" key="2">
    <source>
        <dbReference type="Proteomes" id="UP000035681"/>
    </source>
</evidence>
<dbReference type="SUPFAM" id="SSF53474">
    <property type="entry name" value="alpha/beta-Hydrolases"/>
    <property type="match status" value="1"/>
</dbReference>
<organism evidence="3">
    <name type="scientific">Strongyloides stercoralis</name>
    <name type="common">Threadworm</name>
    <dbReference type="NCBI Taxonomy" id="6248"/>
    <lineage>
        <taxon>Eukaryota</taxon>
        <taxon>Metazoa</taxon>
        <taxon>Ecdysozoa</taxon>
        <taxon>Nematoda</taxon>
        <taxon>Chromadorea</taxon>
        <taxon>Rhabditida</taxon>
        <taxon>Tylenchina</taxon>
        <taxon>Panagrolaimomorpha</taxon>
        <taxon>Strongyloidoidea</taxon>
        <taxon>Strongyloididae</taxon>
        <taxon>Strongyloides</taxon>
    </lineage>
</organism>
<dbReference type="PANTHER" id="PTHR32015">
    <property type="entry name" value="FASTING INDUCED LIPASE"/>
    <property type="match status" value="1"/>
</dbReference>
<dbReference type="WBParaSite" id="TCONS_00008657.p1">
    <property type="protein sequence ID" value="TCONS_00008657.p1"/>
    <property type="gene ID" value="XLOC_006578"/>
</dbReference>
<accession>A0A0K0DVR4</accession>
<dbReference type="Gene3D" id="3.40.50.1820">
    <property type="entry name" value="alpha/beta hydrolase"/>
    <property type="match status" value="1"/>
</dbReference>
<protein>
    <submittedName>
        <fullName evidence="3">Lipase EstA/Esterase EstB family-containing protein</fullName>
    </submittedName>
    <submittedName>
        <fullName evidence="4">Lipase domain-containing protein</fullName>
    </submittedName>
</protein>
<keyword evidence="1" id="KW-0732">Signal</keyword>
<reference evidence="3" key="1">
    <citation type="submission" date="2015-08" db="UniProtKB">
        <authorList>
            <consortium name="WormBaseParasite"/>
        </authorList>
    </citation>
    <scope>IDENTIFICATION</scope>
</reference>
<dbReference type="Pfam" id="PF01674">
    <property type="entry name" value="Lipase_2"/>
    <property type="match status" value="1"/>
</dbReference>
<sequence>MKKLFHFFIFSIIFMEYLTSATLSDHFQQYILNNFDPNYLKYFTREDLGKKASVGGKNNNNDIISRRPVIIIHGISNKLQRFQGMINKLKEKGYKSWEVYGTTWGDGGKTPATLVTAKCEYIKVIRQFIIAVSKYTNNMVDIIAYSMGSPLTRKAIIGGKCVDTGEYLGMPLENVIHTYISVAGANYGSSLCIYPIPISACNKLNGLYCGSSFLEDINSQRRYEGKKIYSIFSIHDEKVGSYGCGKYLSPIIGGDGYIKKSGMSHDKVMDETREIQITLLNRRLNFILKPFDDNIKKNNYKPYYSHGCMWIT</sequence>
<proteinExistence type="predicted"/>
<dbReference type="Proteomes" id="UP000035681">
    <property type="component" value="Unplaced"/>
</dbReference>
<dbReference type="AlphaFoldDB" id="A0A0K0DVR4"/>
<dbReference type="WBParaSite" id="SSTP_0000133000.1">
    <property type="protein sequence ID" value="SSTP_0000133000.1"/>
    <property type="gene ID" value="SSTP_0000133000"/>
</dbReference>
<evidence type="ECO:0000256" key="1">
    <source>
        <dbReference type="SAM" id="SignalP"/>
    </source>
</evidence>
<evidence type="ECO:0000313" key="3">
    <source>
        <dbReference type="WBParaSite" id="SSTP_0000133000.1"/>
    </source>
</evidence>
<dbReference type="PANTHER" id="PTHR32015:SF3">
    <property type="entry name" value="TRIACYLGLYCEROL LIPASE"/>
    <property type="match status" value="1"/>
</dbReference>
<dbReference type="InterPro" id="IPR029058">
    <property type="entry name" value="AB_hydrolase_fold"/>
</dbReference>
<keyword evidence="2" id="KW-1185">Reference proteome</keyword>
<name>A0A0K0DVR4_STRER</name>
<evidence type="ECO:0000313" key="4">
    <source>
        <dbReference type="WBParaSite" id="TCONS_00008657.p1"/>
    </source>
</evidence>
<dbReference type="GO" id="GO:0016298">
    <property type="term" value="F:lipase activity"/>
    <property type="evidence" value="ECO:0007669"/>
    <property type="project" value="TreeGrafter"/>
</dbReference>
<feature type="chain" id="PRO_5005327052" evidence="1">
    <location>
        <begin position="22"/>
        <end position="312"/>
    </location>
</feature>